<dbReference type="AlphaFoldDB" id="A0A4Z0L8F5"/>
<dbReference type="Proteomes" id="UP000297407">
    <property type="component" value="Unassembled WGS sequence"/>
</dbReference>
<dbReference type="PROSITE" id="PS51502">
    <property type="entry name" value="S_R_A_B_BARREL"/>
    <property type="match status" value="1"/>
</dbReference>
<evidence type="ECO:0000313" key="2">
    <source>
        <dbReference type="EMBL" id="TGD58590.1"/>
    </source>
</evidence>
<dbReference type="SUPFAM" id="SSF54909">
    <property type="entry name" value="Dimeric alpha+beta barrel"/>
    <property type="match status" value="1"/>
</dbReference>
<dbReference type="Pfam" id="PF07876">
    <property type="entry name" value="Dabb"/>
    <property type="match status" value="1"/>
</dbReference>
<proteinExistence type="predicted"/>
<dbReference type="SMART" id="SM00886">
    <property type="entry name" value="Dabb"/>
    <property type="match status" value="1"/>
</dbReference>
<reference evidence="2 3" key="1">
    <citation type="submission" date="2019-04" db="EMBL/GenBank/DDBJ databases">
        <title>Flavobacterium sp. strain DS2-A Genome sequencing and assembly.</title>
        <authorList>
            <person name="Kim I."/>
        </authorList>
    </citation>
    <scope>NUCLEOTIDE SEQUENCE [LARGE SCALE GENOMIC DNA]</scope>
    <source>
        <strain evidence="2 3">DS2-A</strain>
    </source>
</reference>
<keyword evidence="3" id="KW-1185">Reference proteome</keyword>
<dbReference type="PANTHER" id="PTHR37832:SF1">
    <property type="entry name" value="STRESS-RESPONSE A_B BARREL DOMAIN-CONTAINING PROTEIN"/>
    <property type="match status" value="1"/>
</dbReference>
<gene>
    <name evidence="2" type="ORF">E4635_06665</name>
</gene>
<dbReference type="Gene3D" id="3.30.70.100">
    <property type="match status" value="1"/>
</dbReference>
<dbReference type="InterPro" id="IPR013097">
    <property type="entry name" value="Dabb"/>
</dbReference>
<accession>A0A4Z0L8F5</accession>
<evidence type="ECO:0000313" key="3">
    <source>
        <dbReference type="Proteomes" id="UP000297407"/>
    </source>
</evidence>
<dbReference type="OrthoDB" id="9808130at2"/>
<evidence type="ECO:0000259" key="1">
    <source>
        <dbReference type="PROSITE" id="PS51502"/>
    </source>
</evidence>
<comment type="caution">
    <text evidence="2">The sequence shown here is derived from an EMBL/GenBank/DDBJ whole genome shotgun (WGS) entry which is preliminary data.</text>
</comment>
<dbReference type="InterPro" id="IPR011008">
    <property type="entry name" value="Dimeric_a/b-barrel"/>
</dbReference>
<dbReference type="PANTHER" id="PTHR37832">
    <property type="entry name" value="BLL2683 PROTEIN"/>
    <property type="match status" value="1"/>
</dbReference>
<organism evidence="2 3">
    <name type="scientific">Flavobacterium humi</name>
    <dbReference type="NCBI Taxonomy" id="2562683"/>
    <lineage>
        <taxon>Bacteria</taxon>
        <taxon>Pseudomonadati</taxon>
        <taxon>Bacteroidota</taxon>
        <taxon>Flavobacteriia</taxon>
        <taxon>Flavobacteriales</taxon>
        <taxon>Flavobacteriaceae</taxon>
        <taxon>Flavobacterium</taxon>
    </lineage>
</organism>
<name>A0A4Z0L8F5_9FLAO</name>
<protein>
    <submittedName>
        <fullName evidence="2">Dabb family protein</fullName>
    </submittedName>
</protein>
<dbReference type="EMBL" id="SRLH01000003">
    <property type="protein sequence ID" value="TGD58590.1"/>
    <property type="molecule type" value="Genomic_DNA"/>
</dbReference>
<feature type="domain" description="Stress-response A/B barrel" evidence="1">
    <location>
        <begin position="2"/>
        <end position="98"/>
    </location>
</feature>
<sequence length="100" mass="12074">MIHHIVMWKLKETANGKSKAENAQLMKERLEGLQEILPEIIELRVGMNIENEYSNFDIVLHSYFKSMEDYFSYQKHPEHEAIGNWVFTIREERFCVDYEY</sequence>
<dbReference type="RefSeq" id="WP_135525850.1">
    <property type="nucleotide sequence ID" value="NZ_SRLH01000003.1"/>
</dbReference>